<name>A0A5B3G9Q3_9BACT</name>
<proteinExistence type="predicted"/>
<evidence type="ECO:0000259" key="2">
    <source>
        <dbReference type="Pfam" id="PF10145"/>
    </source>
</evidence>
<dbReference type="PANTHER" id="PTHR37813">
    <property type="entry name" value="FELS-2 PROPHAGE PROTEIN"/>
    <property type="match status" value="1"/>
</dbReference>
<dbReference type="AlphaFoldDB" id="A0A5B3G9Q3"/>
<dbReference type="Pfam" id="PF10145">
    <property type="entry name" value="PhageMin_Tail"/>
    <property type="match status" value="1"/>
</dbReference>
<evidence type="ECO:0000256" key="1">
    <source>
        <dbReference type="ARBA" id="ARBA00022612"/>
    </source>
</evidence>
<dbReference type="Proteomes" id="UP000323567">
    <property type="component" value="Unassembled WGS sequence"/>
</dbReference>
<evidence type="ECO:0000313" key="3">
    <source>
        <dbReference type="EMBL" id="KAA2370295.1"/>
    </source>
</evidence>
<comment type="caution">
    <text evidence="3">The sequence shown here is derived from an EMBL/GenBank/DDBJ whole genome shotgun (WGS) entry which is preliminary data.</text>
</comment>
<keyword evidence="1" id="KW-1188">Viral release from host cell</keyword>
<protein>
    <submittedName>
        <fullName evidence="3">Phage tail tape measure protein</fullName>
    </submittedName>
</protein>
<gene>
    <name evidence="3" type="ORF">F2Y13_07795</name>
</gene>
<dbReference type="NCBIfam" id="TIGR01760">
    <property type="entry name" value="tape_meas_TP901"/>
    <property type="match status" value="1"/>
</dbReference>
<accession>A0A5B3G9Q3</accession>
<organism evidence="3 4">
    <name type="scientific">Alistipes shahii</name>
    <dbReference type="NCBI Taxonomy" id="328814"/>
    <lineage>
        <taxon>Bacteria</taxon>
        <taxon>Pseudomonadati</taxon>
        <taxon>Bacteroidota</taxon>
        <taxon>Bacteroidia</taxon>
        <taxon>Bacteroidales</taxon>
        <taxon>Rikenellaceae</taxon>
        <taxon>Alistipes</taxon>
    </lineage>
</organism>
<sequence length="701" mass="74055">MFAEFTKIVQVVEKVDESVQNSTRQITEHVDKSANAFGGLQKQIERISLTSIIEQVKQLAEGVANLTGPGIGFEQSMADLSSITGIAGDELRDLGKVARQTGKESGLGAQQAANAFALLASQIQVDKIGMEGLKALQQNTITLSHAAGMSMNDAATALAGTINQFGLQATEANRVINILAAGSKYGAAEIVDLSQSFKVVGAAANAAGLTVEDTAGAIEVLSKNNLKGAEAGTALRNIMLKMQTVLGVDFRKNSFSDALDALKPRLTDAAYLSKVFGMENIAAAQFLIKNSDAVAEMTAQVTATNVAQEQAAIRTDTVQQMMARCQARIDDLKIGFFELTGSTGGYATIIAQQAVTVSQLLPLFGLFGKAIGFVTSAEKLHTVWAGAVKAATVAWTGVQWLLNASLWGCPVTWIVAGITALIAVITVCVTKVEGWGKQWDSVVKFMKLTGKLFVETIKYEFSTMVNGIMIGLDYIKLGWYKFKKAVGLGDKAENEAMISQISGDIDSRKKAIVDGAKNLKNLAQDAGSSLSWELSWKNGKNGAANAVSPLIAASETPDGTKTPRTKQKVNIDFSKTGTGTGSGSKTVLDLNKIIPDMKGSAAYTAIASRLSAVRVPSLATAAASLAMPLTVAATTLPQSGGTARPTPTELAYNSQRRGGVTMSKFCDTIEIHIANADGKGYNQIEEEVTAVLKKVLDEYEA</sequence>
<dbReference type="EMBL" id="VVXK01000009">
    <property type="protein sequence ID" value="KAA2370295.1"/>
    <property type="molecule type" value="Genomic_DNA"/>
</dbReference>
<dbReference type="InterPro" id="IPR010090">
    <property type="entry name" value="Phage_tape_meas"/>
</dbReference>
<evidence type="ECO:0000313" key="4">
    <source>
        <dbReference type="Proteomes" id="UP000323567"/>
    </source>
</evidence>
<feature type="domain" description="Phage tail tape measure protein" evidence="2">
    <location>
        <begin position="96"/>
        <end position="269"/>
    </location>
</feature>
<reference evidence="3 4" key="1">
    <citation type="journal article" date="2019" name="Nat. Med.">
        <title>A library of human gut bacterial isolates paired with longitudinal multiomics data enables mechanistic microbiome research.</title>
        <authorList>
            <person name="Poyet M."/>
            <person name="Groussin M."/>
            <person name="Gibbons S.M."/>
            <person name="Avila-Pacheco J."/>
            <person name="Jiang X."/>
            <person name="Kearney S.M."/>
            <person name="Perrotta A.R."/>
            <person name="Berdy B."/>
            <person name="Zhao S."/>
            <person name="Lieberman T.D."/>
            <person name="Swanson P.K."/>
            <person name="Smith M."/>
            <person name="Roesemann S."/>
            <person name="Alexander J.E."/>
            <person name="Rich S.A."/>
            <person name="Livny J."/>
            <person name="Vlamakis H."/>
            <person name="Clish C."/>
            <person name="Bullock K."/>
            <person name="Deik A."/>
            <person name="Scott J."/>
            <person name="Pierce K.A."/>
            <person name="Xavier R.J."/>
            <person name="Alm E.J."/>
        </authorList>
    </citation>
    <scope>NUCLEOTIDE SEQUENCE [LARGE SCALE GENOMIC DNA]</scope>
    <source>
        <strain evidence="3 4">BIOML-A2</strain>
    </source>
</reference>
<dbReference type="PANTHER" id="PTHR37813:SF1">
    <property type="entry name" value="FELS-2 PROPHAGE PROTEIN"/>
    <property type="match status" value="1"/>
</dbReference>